<feature type="compositionally biased region" description="Polar residues" evidence="1">
    <location>
        <begin position="83"/>
        <end position="96"/>
    </location>
</feature>
<sequence>MPLSKSRNGGLRLLVLFVQMVILMGRPMYEEVEAGRSTSSCALEISRDIETSCRDEKDESKSRGVVRNDGKQSHPDIARGNAASGTFSQAKDTQPVSSELKFIGQSALSKDKNEKAAQTEKKPDWWRKIWTKGQADIVIQEVQSRARSIKTWTVNIEVNSGSPGKPQKLSLKELVTRIRKSGTVKEKVKAILKNASSHKYSNHLLEKVKKKSALKKGKRSKNKKKSSEDHVTSGGTCYHEDQSESESDGDQKQDSLVEDIEQWDYCLQTELPDFMTALVISPESLPEWFNDLKLNLNNASVFTSEVSQQLLNEISIPSNNDILAQLFSSAMEGIFESFSECLGDCESSSDIEFDVDGGE</sequence>
<evidence type="ECO:0000313" key="3">
    <source>
        <dbReference type="EMBL" id="KAG0142714.1"/>
    </source>
</evidence>
<reference evidence="3" key="1">
    <citation type="submission" date="2013-11" db="EMBL/GenBank/DDBJ databases">
        <title>Genome sequence of the fusiform rust pathogen reveals effectors for host alternation and coevolution with pine.</title>
        <authorList>
            <consortium name="DOE Joint Genome Institute"/>
            <person name="Smith K."/>
            <person name="Pendleton A."/>
            <person name="Kubisiak T."/>
            <person name="Anderson C."/>
            <person name="Salamov A."/>
            <person name="Aerts A."/>
            <person name="Riley R."/>
            <person name="Clum A."/>
            <person name="Lindquist E."/>
            <person name="Ence D."/>
            <person name="Campbell M."/>
            <person name="Kronenberg Z."/>
            <person name="Feau N."/>
            <person name="Dhillon B."/>
            <person name="Hamelin R."/>
            <person name="Burleigh J."/>
            <person name="Smith J."/>
            <person name="Yandell M."/>
            <person name="Nelson C."/>
            <person name="Grigoriev I."/>
            <person name="Davis J."/>
        </authorList>
    </citation>
    <scope>NUCLEOTIDE SEQUENCE</scope>
    <source>
        <strain evidence="3">G11</strain>
    </source>
</reference>
<feature type="chain" id="PRO_5040296304" evidence="2">
    <location>
        <begin position="26"/>
        <end position="359"/>
    </location>
</feature>
<comment type="caution">
    <text evidence="3">The sequence shown here is derived from an EMBL/GenBank/DDBJ whole genome shotgun (WGS) entry which is preliminary data.</text>
</comment>
<organism evidence="3 4">
    <name type="scientific">Cronartium quercuum f. sp. fusiforme G11</name>
    <dbReference type="NCBI Taxonomy" id="708437"/>
    <lineage>
        <taxon>Eukaryota</taxon>
        <taxon>Fungi</taxon>
        <taxon>Dikarya</taxon>
        <taxon>Basidiomycota</taxon>
        <taxon>Pucciniomycotina</taxon>
        <taxon>Pucciniomycetes</taxon>
        <taxon>Pucciniales</taxon>
        <taxon>Coleosporiaceae</taxon>
        <taxon>Cronartium</taxon>
    </lineage>
</organism>
<dbReference type="AlphaFoldDB" id="A0A9P6NEJ7"/>
<accession>A0A9P6NEJ7</accession>
<dbReference type="EMBL" id="MU167340">
    <property type="protein sequence ID" value="KAG0142714.1"/>
    <property type="molecule type" value="Genomic_DNA"/>
</dbReference>
<name>A0A9P6NEJ7_9BASI</name>
<proteinExistence type="predicted"/>
<evidence type="ECO:0000313" key="4">
    <source>
        <dbReference type="Proteomes" id="UP000886653"/>
    </source>
</evidence>
<dbReference type="Proteomes" id="UP000886653">
    <property type="component" value="Unassembled WGS sequence"/>
</dbReference>
<feature type="region of interest" description="Disordered" evidence="1">
    <location>
        <begin position="211"/>
        <end position="254"/>
    </location>
</feature>
<evidence type="ECO:0000256" key="2">
    <source>
        <dbReference type="SAM" id="SignalP"/>
    </source>
</evidence>
<feature type="compositionally biased region" description="Basic and acidic residues" evidence="1">
    <location>
        <begin position="52"/>
        <end position="77"/>
    </location>
</feature>
<feature type="region of interest" description="Disordered" evidence="1">
    <location>
        <begin position="52"/>
        <end position="96"/>
    </location>
</feature>
<keyword evidence="2" id="KW-0732">Signal</keyword>
<feature type="signal peptide" evidence="2">
    <location>
        <begin position="1"/>
        <end position="25"/>
    </location>
</feature>
<evidence type="ECO:0000256" key="1">
    <source>
        <dbReference type="SAM" id="MobiDB-lite"/>
    </source>
</evidence>
<protein>
    <submittedName>
        <fullName evidence="3">Uncharacterized protein</fullName>
    </submittedName>
</protein>
<feature type="compositionally biased region" description="Basic residues" evidence="1">
    <location>
        <begin position="211"/>
        <end position="224"/>
    </location>
</feature>
<keyword evidence="4" id="KW-1185">Reference proteome</keyword>
<gene>
    <name evidence="3" type="ORF">CROQUDRAFT_681170</name>
</gene>